<feature type="transmembrane region" description="Helical" evidence="1">
    <location>
        <begin position="33"/>
        <end position="52"/>
    </location>
</feature>
<sequence>MRGLFRWLGCGFVGAVLGSLIATVFHLDDDTCTSTGGVIGLIVGAALILWNSPTAQLGRSMRDGDGAAFLARAVDKGAVQPVPSRLARPCGHGEDRVLVTTALLTDMYDEDITLQSERLEALLRDAAKAVCTDRGFGDCTTGTFTSPGSSVAAELRIARWGFANGPGVVIGHDL</sequence>
<feature type="transmembrane region" description="Helical" evidence="1">
    <location>
        <begin position="7"/>
        <end position="27"/>
    </location>
</feature>
<keyword evidence="1" id="KW-0472">Membrane</keyword>
<evidence type="ECO:0000313" key="3">
    <source>
        <dbReference type="Proteomes" id="UP001601197"/>
    </source>
</evidence>
<accession>A0ABW6KNI0</accession>
<name>A0ABW6KNI0_9ACTN</name>
<dbReference type="RefSeq" id="WP_388344602.1">
    <property type="nucleotide sequence ID" value="NZ_JBIAFJ010000004.1"/>
</dbReference>
<proteinExistence type="predicted"/>
<dbReference type="EMBL" id="JBIAFJ010000004">
    <property type="protein sequence ID" value="MFE9169463.1"/>
    <property type="molecule type" value="Genomic_DNA"/>
</dbReference>
<keyword evidence="1" id="KW-1133">Transmembrane helix</keyword>
<organism evidence="2 3">
    <name type="scientific">Streptomyces kebangsaanensis</name>
    <dbReference type="NCBI Taxonomy" id="864058"/>
    <lineage>
        <taxon>Bacteria</taxon>
        <taxon>Bacillati</taxon>
        <taxon>Actinomycetota</taxon>
        <taxon>Actinomycetes</taxon>
        <taxon>Kitasatosporales</taxon>
        <taxon>Streptomycetaceae</taxon>
        <taxon>Streptomyces</taxon>
    </lineage>
</organism>
<evidence type="ECO:0000313" key="2">
    <source>
        <dbReference type="EMBL" id="MFE9169463.1"/>
    </source>
</evidence>
<dbReference type="Proteomes" id="UP001601197">
    <property type="component" value="Unassembled WGS sequence"/>
</dbReference>
<evidence type="ECO:0000256" key="1">
    <source>
        <dbReference type="SAM" id="Phobius"/>
    </source>
</evidence>
<keyword evidence="3" id="KW-1185">Reference proteome</keyword>
<keyword evidence="1" id="KW-0812">Transmembrane</keyword>
<gene>
    <name evidence="2" type="ORF">ACFYNZ_08030</name>
</gene>
<comment type="caution">
    <text evidence="2">The sequence shown here is derived from an EMBL/GenBank/DDBJ whole genome shotgun (WGS) entry which is preliminary data.</text>
</comment>
<protein>
    <submittedName>
        <fullName evidence="2">Uncharacterized protein</fullName>
    </submittedName>
</protein>
<reference evidence="2 3" key="1">
    <citation type="submission" date="2024-10" db="EMBL/GenBank/DDBJ databases">
        <title>The Natural Products Discovery Center: Release of the First 8490 Sequenced Strains for Exploring Actinobacteria Biosynthetic Diversity.</title>
        <authorList>
            <person name="Kalkreuter E."/>
            <person name="Kautsar S.A."/>
            <person name="Yang D."/>
            <person name="Bader C.D."/>
            <person name="Teijaro C.N."/>
            <person name="Fluegel L."/>
            <person name="Davis C.M."/>
            <person name="Simpson J.R."/>
            <person name="Lauterbach L."/>
            <person name="Steele A.D."/>
            <person name="Gui C."/>
            <person name="Meng S."/>
            <person name="Li G."/>
            <person name="Viehrig K."/>
            <person name="Ye F."/>
            <person name="Su P."/>
            <person name="Kiefer A.F."/>
            <person name="Nichols A."/>
            <person name="Cepeda A.J."/>
            <person name="Yan W."/>
            <person name="Fan B."/>
            <person name="Jiang Y."/>
            <person name="Adhikari A."/>
            <person name="Zheng C.-J."/>
            <person name="Schuster L."/>
            <person name="Cowan T.M."/>
            <person name="Smanski M.J."/>
            <person name="Chevrette M.G."/>
            <person name="De Carvalho L.P.S."/>
            <person name="Shen B."/>
        </authorList>
    </citation>
    <scope>NUCLEOTIDE SEQUENCE [LARGE SCALE GENOMIC DNA]</scope>
    <source>
        <strain evidence="2 3">NPDC007147</strain>
    </source>
</reference>